<dbReference type="InterPro" id="IPR029068">
    <property type="entry name" value="Glyas_Bleomycin-R_OHBP_Dase"/>
</dbReference>
<dbReference type="PANTHER" id="PTHR34109">
    <property type="entry name" value="BNAUNNG04460D PROTEIN-RELATED"/>
    <property type="match status" value="1"/>
</dbReference>
<dbReference type="AlphaFoldDB" id="A0A9E6XVL6"/>
<dbReference type="PROSITE" id="PS51819">
    <property type="entry name" value="VOC"/>
    <property type="match status" value="1"/>
</dbReference>
<organism evidence="2 3">
    <name type="scientific">Capillimicrobium parvum</name>
    <dbReference type="NCBI Taxonomy" id="2884022"/>
    <lineage>
        <taxon>Bacteria</taxon>
        <taxon>Bacillati</taxon>
        <taxon>Actinomycetota</taxon>
        <taxon>Thermoleophilia</taxon>
        <taxon>Solirubrobacterales</taxon>
        <taxon>Capillimicrobiaceae</taxon>
        <taxon>Capillimicrobium</taxon>
    </lineage>
</organism>
<sequence length="125" mass="13466">MDVIPTLRYRDADAAIAFLTNALGFTEHAVYRDDATGAVVHAELRFGDGMVMLGSDRPEGAEVNARTGASSVYCILDDVGARYEQAVAGGATVVRELRDEDYGGQGFTVQDPEGNRWSFGSYRPA</sequence>
<name>A0A9E6XVL6_9ACTN</name>
<dbReference type="Gene3D" id="3.30.720.110">
    <property type="match status" value="1"/>
</dbReference>
<evidence type="ECO:0000313" key="3">
    <source>
        <dbReference type="Proteomes" id="UP001162834"/>
    </source>
</evidence>
<protein>
    <recommendedName>
        <fullName evidence="1">VOC domain-containing protein</fullName>
    </recommendedName>
</protein>
<gene>
    <name evidence="2" type="ORF">DSM104329_00976</name>
</gene>
<dbReference type="PANTHER" id="PTHR34109:SF1">
    <property type="entry name" value="VOC DOMAIN-CONTAINING PROTEIN"/>
    <property type="match status" value="1"/>
</dbReference>
<dbReference type="InterPro" id="IPR004360">
    <property type="entry name" value="Glyas_Fos-R_dOase_dom"/>
</dbReference>
<dbReference type="RefSeq" id="WP_259314264.1">
    <property type="nucleotide sequence ID" value="NZ_CP087164.1"/>
</dbReference>
<dbReference type="SUPFAM" id="SSF54593">
    <property type="entry name" value="Glyoxalase/Bleomycin resistance protein/Dihydroxybiphenyl dioxygenase"/>
    <property type="match status" value="1"/>
</dbReference>
<keyword evidence="3" id="KW-1185">Reference proteome</keyword>
<dbReference type="Pfam" id="PF00903">
    <property type="entry name" value="Glyoxalase"/>
    <property type="match status" value="1"/>
</dbReference>
<reference evidence="2" key="1">
    <citation type="journal article" date="2022" name="Int. J. Syst. Evol. Microbiol.">
        <title>Pseudomonas aegrilactucae sp. nov. and Pseudomonas morbosilactucae sp. nov., pathogens causing bacterial rot of lettuce in Japan.</title>
        <authorList>
            <person name="Sawada H."/>
            <person name="Fujikawa T."/>
            <person name="Satou M."/>
        </authorList>
    </citation>
    <scope>NUCLEOTIDE SEQUENCE</scope>
    <source>
        <strain evidence="2">0166_1</strain>
    </source>
</reference>
<dbReference type="Proteomes" id="UP001162834">
    <property type="component" value="Chromosome"/>
</dbReference>
<proteinExistence type="predicted"/>
<dbReference type="Gene3D" id="3.30.720.120">
    <property type="match status" value="1"/>
</dbReference>
<evidence type="ECO:0000313" key="2">
    <source>
        <dbReference type="EMBL" id="UGS34597.1"/>
    </source>
</evidence>
<feature type="domain" description="VOC" evidence="1">
    <location>
        <begin position="1"/>
        <end position="122"/>
    </location>
</feature>
<dbReference type="KEGG" id="sbae:DSM104329_00976"/>
<dbReference type="EMBL" id="CP087164">
    <property type="protein sequence ID" value="UGS34597.1"/>
    <property type="molecule type" value="Genomic_DNA"/>
</dbReference>
<dbReference type="InterPro" id="IPR037523">
    <property type="entry name" value="VOC_core"/>
</dbReference>
<evidence type="ECO:0000259" key="1">
    <source>
        <dbReference type="PROSITE" id="PS51819"/>
    </source>
</evidence>
<accession>A0A9E6XVL6</accession>